<dbReference type="GO" id="GO:0016020">
    <property type="term" value="C:membrane"/>
    <property type="evidence" value="ECO:0007669"/>
    <property type="project" value="UniProtKB-SubCell"/>
</dbReference>
<evidence type="ECO:0000256" key="3">
    <source>
        <dbReference type="ARBA" id="ARBA00022989"/>
    </source>
</evidence>
<dbReference type="Pfam" id="PF01027">
    <property type="entry name" value="Bax1-I"/>
    <property type="match status" value="1"/>
</dbReference>
<evidence type="ECO:0000256" key="1">
    <source>
        <dbReference type="ARBA" id="ARBA00004141"/>
    </source>
</evidence>
<dbReference type="Ensembl" id="ENSCMIT00000047965.1">
    <property type="protein sequence ID" value="ENSCMIP00000047295.1"/>
    <property type="gene ID" value="ENSCMIG00000019397.1"/>
</dbReference>
<dbReference type="CDD" id="cd10428">
    <property type="entry name" value="LFG_like"/>
    <property type="match status" value="1"/>
</dbReference>
<dbReference type="PANTHER" id="PTHR23291:SF16">
    <property type="entry name" value="PROTEIN LIFEGUARD 1"/>
    <property type="match status" value="1"/>
</dbReference>
<feature type="transmembrane region" description="Helical" evidence="5">
    <location>
        <begin position="280"/>
        <end position="302"/>
    </location>
</feature>
<feature type="transmembrane region" description="Helical" evidence="5">
    <location>
        <begin position="255"/>
        <end position="274"/>
    </location>
</feature>
<reference evidence="8" key="1">
    <citation type="journal article" date="2006" name="Science">
        <title>Ancient noncoding elements conserved in the human genome.</title>
        <authorList>
            <person name="Venkatesh B."/>
            <person name="Kirkness E.F."/>
            <person name="Loh Y.H."/>
            <person name="Halpern A.L."/>
            <person name="Lee A.P."/>
            <person name="Johnson J."/>
            <person name="Dandona N."/>
            <person name="Viswanathan L.D."/>
            <person name="Tay A."/>
            <person name="Venter J.C."/>
            <person name="Strausberg R.L."/>
            <person name="Brenner S."/>
        </authorList>
    </citation>
    <scope>NUCLEOTIDE SEQUENCE [LARGE SCALE GENOMIC DNA]</scope>
</reference>
<name>A0A4W3KI55_CALMI</name>
<keyword evidence="3 5" id="KW-1133">Transmembrane helix</keyword>
<gene>
    <name evidence="7" type="primary">grinaa</name>
</gene>
<protein>
    <submittedName>
        <fullName evidence="7">Glutamate receptor, ionotropic, N-methyl D-aspartate-associated protein 1a (glutamate binding)</fullName>
    </submittedName>
</protein>
<dbReference type="OMA" id="IWTYIVS"/>
<dbReference type="KEGG" id="cmk:103179657"/>
<evidence type="ECO:0000256" key="2">
    <source>
        <dbReference type="ARBA" id="ARBA00022692"/>
    </source>
</evidence>
<dbReference type="GeneTree" id="ENSGT01050000244890"/>
<comment type="similarity">
    <text evidence="5">Belongs to the BI1 family.</text>
</comment>
<evidence type="ECO:0000313" key="7">
    <source>
        <dbReference type="Ensembl" id="ENSCMIP00000047295.1"/>
    </source>
</evidence>
<dbReference type="RefSeq" id="XP_007893225.1">
    <property type="nucleotide sequence ID" value="XM_007895034.2"/>
</dbReference>
<evidence type="ECO:0000313" key="8">
    <source>
        <dbReference type="Proteomes" id="UP000314986"/>
    </source>
</evidence>
<dbReference type="CTD" id="724005"/>
<evidence type="ECO:0000256" key="6">
    <source>
        <dbReference type="SAM" id="MobiDB-lite"/>
    </source>
</evidence>
<dbReference type="Proteomes" id="UP000314986">
    <property type="component" value="Unassembled WGS sequence"/>
</dbReference>
<keyword evidence="4 5" id="KW-0472">Membrane</keyword>
<dbReference type="GO" id="GO:0005783">
    <property type="term" value="C:endoplasmic reticulum"/>
    <property type="evidence" value="ECO:0007669"/>
    <property type="project" value="TreeGrafter"/>
</dbReference>
<evidence type="ECO:0000256" key="4">
    <source>
        <dbReference type="ARBA" id="ARBA00023136"/>
    </source>
</evidence>
<evidence type="ECO:0000256" key="5">
    <source>
        <dbReference type="RuleBase" id="RU004379"/>
    </source>
</evidence>
<feature type="transmembrane region" description="Helical" evidence="5">
    <location>
        <begin position="225"/>
        <end position="243"/>
    </location>
</feature>
<dbReference type="InterPro" id="IPR006214">
    <property type="entry name" value="Bax_inhibitor_1-related"/>
</dbReference>
<keyword evidence="8" id="KW-1185">Reference proteome</keyword>
<dbReference type="RefSeq" id="XP_042188097.1">
    <property type="nucleotide sequence ID" value="XM_042332163.1"/>
</dbReference>
<feature type="region of interest" description="Disordered" evidence="6">
    <location>
        <begin position="1"/>
        <end position="88"/>
    </location>
</feature>
<dbReference type="AlphaFoldDB" id="A0A4W3KI55"/>
<dbReference type="STRING" id="7868.ENSCMIP00000047295"/>
<accession>A0A4W3KI55</accession>
<reference evidence="7" key="4">
    <citation type="submission" date="2025-08" db="UniProtKB">
        <authorList>
            <consortium name="Ensembl"/>
        </authorList>
    </citation>
    <scope>IDENTIFICATION</scope>
</reference>
<feature type="transmembrane region" description="Helical" evidence="5">
    <location>
        <begin position="314"/>
        <end position="336"/>
    </location>
</feature>
<dbReference type="GO" id="GO:0005794">
    <property type="term" value="C:Golgi apparatus"/>
    <property type="evidence" value="ECO:0007669"/>
    <property type="project" value="TreeGrafter"/>
</dbReference>
<reference evidence="7" key="5">
    <citation type="submission" date="2025-09" db="UniProtKB">
        <authorList>
            <consortium name="Ensembl"/>
        </authorList>
    </citation>
    <scope>IDENTIFICATION</scope>
</reference>
<feature type="compositionally biased region" description="Pro residues" evidence="6">
    <location>
        <begin position="62"/>
        <end position="73"/>
    </location>
</feature>
<feature type="transmembrane region" description="Helical" evidence="5">
    <location>
        <begin position="198"/>
        <end position="219"/>
    </location>
</feature>
<dbReference type="OrthoDB" id="7933078at2759"/>
<reference evidence="8" key="2">
    <citation type="journal article" date="2007" name="PLoS Biol.">
        <title>Survey sequencing and comparative analysis of the elephant shark (Callorhinchus milii) genome.</title>
        <authorList>
            <person name="Venkatesh B."/>
            <person name="Kirkness E.F."/>
            <person name="Loh Y.H."/>
            <person name="Halpern A.L."/>
            <person name="Lee A.P."/>
            <person name="Johnson J."/>
            <person name="Dandona N."/>
            <person name="Viswanathan L.D."/>
            <person name="Tay A."/>
            <person name="Venter J.C."/>
            <person name="Strausberg R.L."/>
            <person name="Brenner S."/>
        </authorList>
    </citation>
    <scope>NUCLEOTIDE SEQUENCE [LARGE SCALE GENOMIC DNA]</scope>
</reference>
<keyword evidence="2 5" id="KW-0812">Transmembrane</keyword>
<dbReference type="InParanoid" id="A0A4W3KI55"/>
<organism evidence="7 8">
    <name type="scientific">Callorhinchus milii</name>
    <name type="common">Ghost shark</name>
    <dbReference type="NCBI Taxonomy" id="7868"/>
    <lineage>
        <taxon>Eukaryota</taxon>
        <taxon>Metazoa</taxon>
        <taxon>Chordata</taxon>
        <taxon>Craniata</taxon>
        <taxon>Vertebrata</taxon>
        <taxon>Chondrichthyes</taxon>
        <taxon>Holocephali</taxon>
        <taxon>Chimaeriformes</taxon>
        <taxon>Callorhinchidae</taxon>
        <taxon>Callorhinchus</taxon>
    </lineage>
</organism>
<dbReference type="PANTHER" id="PTHR23291">
    <property type="entry name" value="BAX INHIBITOR-RELATED"/>
    <property type="match status" value="1"/>
</dbReference>
<feature type="transmembrane region" description="Helical" evidence="5">
    <location>
        <begin position="168"/>
        <end position="186"/>
    </location>
</feature>
<dbReference type="GO" id="GO:2001234">
    <property type="term" value="P:negative regulation of apoptotic signaling pathway"/>
    <property type="evidence" value="ECO:0007669"/>
    <property type="project" value="TreeGrafter"/>
</dbReference>
<dbReference type="GeneID" id="103179657"/>
<reference evidence="8" key="3">
    <citation type="journal article" date="2014" name="Nature">
        <title>Elephant shark genome provides unique insights into gnathostome evolution.</title>
        <authorList>
            <consortium name="International Elephant Shark Genome Sequencing Consortium"/>
            <person name="Venkatesh B."/>
            <person name="Lee A.P."/>
            <person name="Ravi V."/>
            <person name="Maurya A.K."/>
            <person name="Lian M.M."/>
            <person name="Swann J.B."/>
            <person name="Ohta Y."/>
            <person name="Flajnik M.F."/>
            <person name="Sutoh Y."/>
            <person name="Kasahara M."/>
            <person name="Hoon S."/>
            <person name="Gangu V."/>
            <person name="Roy S.W."/>
            <person name="Irimia M."/>
            <person name="Korzh V."/>
            <person name="Kondrychyn I."/>
            <person name="Lim Z.W."/>
            <person name="Tay B.H."/>
            <person name="Tohari S."/>
            <person name="Kong K.W."/>
            <person name="Ho S."/>
            <person name="Lorente-Galdos B."/>
            <person name="Quilez J."/>
            <person name="Marques-Bonet T."/>
            <person name="Raney B.J."/>
            <person name="Ingham P.W."/>
            <person name="Tay A."/>
            <person name="Hillier L.W."/>
            <person name="Minx P."/>
            <person name="Boehm T."/>
            <person name="Wilson R.K."/>
            <person name="Brenner S."/>
            <person name="Warren W.C."/>
        </authorList>
    </citation>
    <scope>NUCLEOTIDE SEQUENCE [LARGE SCALE GENOMIC DNA]</scope>
</reference>
<feature type="transmembrane region" description="Helical" evidence="5">
    <location>
        <begin position="135"/>
        <end position="156"/>
    </location>
</feature>
<feature type="compositionally biased region" description="Pro residues" evidence="6">
    <location>
        <begin position="30"/>
        <end position="39"/>
    </location>
</feature>
<comment type="subcellular location">
    <subcellularLocation>
        <location evidence="1">Membrane</location>
        <topology evidence="1">Multi-pass membrane protein</topology>
    </subcellularLocation>
</comment>
<sequence length="341" mass="38108">MSQEKSYLVTGDPKQLPYPQHNQMPFGNPAFPPQPPPYGQPSFQQAGCVQPPFMGSAYGQPFPQPAYGPPPFPQATYRDPAQQPPMPPPPMMHSNVSLSSSGYHDDIPPAYYDNEEMTSSNFDDKNIRRAFIRKVYMVLTIQLMVTFAFVCICTFVDDAKKFVKQTPSIYYASYGIFLVSLIALSCCGEFRRKHPWNLVALSVLTLSMSYMVGMVASFYNTDSVVMAVGITVAVCFTVVLFSMQTKYDFTSCMGVMLVSVVVLFFFGILCIFIQSKILQIVYASVGALIFTVFLAIDTQLIMGNKQTVISPEEYIFAALNLYTDIINIFMFILAIIGNTRE</sequence>
<proteinExistence type="inferred from homology"/>